<dbReference type="RefSeq" id="XP_012673605.1">
    <property type="nucleotide sequence ID" value="XM_012818151.3"/>
</dbReference>
<feature type="domain" description="C2H2-type" evidence="12">
    <location>
        <begin position="451"/>
        <end position="478"/>
    </location>
</feature>
<feature type="region of interest" description="Disordered" evidence="11">
    <location>
        <begin position="502"/>
        <end position="551"/>
    </location>
</feature>
<evidence type="ECO:0000256" key="7">
    <source>
        <dbReference type="ARBA" id="ARBA00023125"/>
    </source>
</evidence>
<keyword evidence="3" id="KW-0677">Repeat</keyword>
<feature type="compositionally biased region" description="Polar residues" evidence="11">
    <location>
        <begin position="300"/>
        <end position="315"/>
    </location>
</feature>
<dbReference type="InterPro" id="IPR013087">
    <property type="entry name" value="Znf_C2H2_type"/>
</dbReference>
<evidence type="ECO:0000256" key="1">
    <source>
        <dbReference type="ARBA" id="ARBA00004123"/>
    </source>
</evidence>
<keyword evidence="8" id="KW-0804">Transcription</keyword>
<dbReference type="KEGG" id="char:105891943"/>
<feature type="region of interest" description="Disordered" evidence="11">
    <location>
        <begin position="280"/>
        <end position="340"/>
    </location>
</feature>
<keyword evidence="7" id="KW-0238">DNA-binding</keyword>
<feature type="domain" description="C2H2-type" evidence="12">
    <location>
        <begin position="104"/>
        <end position="127"/>
    </location>
</feature>
<dbReference type="OrthoDB" id="6359816at2759"/>
<evidence type="ECO:0000256" key="4">
    <source>
        <dbReference type="ARBA" id="ARBA00022771"/>
    </source>
</evidence>
<feature type="domain" description="C2H2-type" evidence="12">
    <location>
        <begin position="370"/>
        <end position="398"/>
    </location>
</feature>
<comment type="subcellular location">
    <subcellularLocation>
        <location evidence="1">Nucleus</location>
    </subcellularLocation>
</comment>
<feature type="domain" description="C2H2-type" evidence="12">
    <location>
        <begin position="21"/>
        <end position="48"/>
    </location>
</feature>
<dbReference type="GO" id="GO:0000978">
    <property type="term" value="F:RNA polymerase II cis-regulatory region sequence-specific DNA binding"/>
    <property type="evidence" value="ECO:0007669"/>
    <property type="project" value="TreeGrafter"/>
</dbReference>
<gene>
    <name evidence="14" type="primary">si:dkeyp-84f3.5</name>
</gene>
<feature type="compositionally biased region" description="Basic residues" evidence="11">
    <location>
        <begin position="325"/>
        <end position="340"/>
    </location>
</feature>
<feature type="domain" description="C2H2-type" evidence="12">
    <location>
        <begin position="343"/>
        <end position="370"/>
    </location>
</feature>
<dbReference type="Gene3D" id="3.30.160.60">
    <property type="entry name" value="Classic Zinc Finger"/>
    <property type="match status" value="7"/>
</dbReference>
<proteinExistence type="predicted"/>
<dbReference type="PROSITE" id="PS50157">
    <property type="entry name" value="ZINC_FINGER_C2H2_2"/>
    <property type="match status" value="11"/>
</dbReference>
<feature type="compositionally biased region" description="Acidic residues" evidence="11">
    <location>
        <begin position="528"/>
        <end position="550"/>
    </location>
</feature>
<dbReference type="GeneID" id="105891943"/>
<feature type="domain" description="C2H2-type" evidence="12">
    <location>
        <begin position="132"/>
        <end position="159"/>
    </location>
</feature>
<keyword evidence="2" id="KW-0479">Metal-binding</keyword>
<dbReference type="PANTHER" id="PTHR24384">
    <property type="entry name" value="FINGER PUTATIVE TRANSCRIPTION FACTOR FAMILY-RELATED"/>
    <property type="match status" value="1"/>
</dbReference>
<dbReference type="Pfam" id="PF00096">
    <property type="entry name" value="zf-C2H2"/>
    <property type="match status" value="6"/>
</dbReference>
<evidence type="ECO:0000256" key="10">
    <source>
        <dbReference type="PROSITE-ProRule" id="PRU00042"/>
    </source>
</evidence>
<feature type="domain" description="C2H2-type" evidence="12">
    <location>
        <begin position="160"/>
        <end position="183"/>
    </location>
</feature>
<dbReference type="InterPro" id="IPR050752">
    <property type="entry name" value="C2H2-ZF_domain"/>
</dbReference>
<dbReference type="InterPro" id="IPR036236">
    <property type="entry name" value="Znf_C2H2_sf"/>
</dbReference>
<sequence>MEDPFLDYCSSQELAGEADAFICTECGEGFVQYSRLVSHMAIHGPSDSLQFDATSNDFETAIEFALHKNGTLTVVERLDKVSSQFTDPQSQSTTGSSENGTKLFPCERCGQVFSSKLSVQQHQRYHSLGQGYKCTLCCKVHSDRESLREHLQDHAHEKFYSCGHCGKRFLKQETLSVHQKEWHGSLVARNSSKLAKTQENNIGKFYQCKLCELHFFWLSDLQSHLISHSLKKIVPTDTTESIIDEKVPSDPSPKNSADRAYRCGLCGKSFQILSDLKQHHLSHQTKEDKSKTVESKATTRRSPSDNVNRSFTPKQQIHRSDAPRSRRMRGRSRGSHQSHTKLYPCKHCHRVFVHSSSLSRHNRYHKGTLHTCVYCGRHFPQRCDVTRHIAMYHKSELTATADENSNKHKESPEKNASEEQVAEKDLDLESPSNESSGAKEKSGPPKVRLSFKCRDCGKVFGLLSVYQRHQRYHKREPARQLHKCTHCRCRFSQLSALERHLKTHDHEASSEVGKEGSATADTSKDDNVESEDTDDTVDDEDANPEGDESVNAEVLYECTVCAQTFSSMKMFMKHQREHG</sequence>
<keyword evidence="5" id="KW-0862">Zinc</keyword>
<feature type="domain" description="C2H2-type" evidence="12">
    <location>
        <begin position="206"/>
        <end position="233"/>
    </location>
</feature>
<keyword evidence="13" id="KW-1185">Reference proteome</keyword>
<accession>A0A6P3VK41</accession>
<dbReference type="SMART" id="SM00355">
    <property type="entry name" value="ZnF_C2H2"/>
    <property type="match status" value="11"/>
</dbReference>
<feature type="region of interest" description="Disordered" evidence="11">
    <location>
        <begin position="397"/>
        <end position="446"/>
    </location>
</feature>
<evidence type="ECO:0000259" key="12">
    <source>
        <dbReference type="PROSITE" id="PS50157"/>
    </source>
</evidence>
<feature type="compositionally biased region" description="Basic and acidic residues" evidence="11">
    <location>
        <begin position="502"/>
        <end position="514"/>
    </location>
</feature>
<dbReference type="GO" id="GO:0000981">
    <property type="term" value="F:DNA-binding transcription factor activity, RNA polymerase II-specific"/>
    <property type="evidence" value="ECO:0007669"/>
    <property type="project" value="TreeGrafter"/>
</dbReference>
<feature type="compositionally biased region" description="Basic and acidic residues" evidence="11">
    <location>
        <begin position="404"/>
        <end position="427"/>
    </location>
</feature>
<evidence type="ECO:0000256" key="11">
    <source>
        <dbReference type="SAM" id="MobiDB-lite"/>
    </source>
</evidence>
<dbReference type="SUPFAM" id="SSF57667">
    <property type="entry name" value="beta-beta-alpha zinc fingers"/>
    <property type="match status" value="5"/>
</dbReference>
<reference evidence="14" key="1">
    <citation type="submission" date="2025-08" db="UniProtKB">
        <authorList>
            <consortium name="RefSeq"/>
        </authorList>
    </citation>
    <scope>IDENTIFICATION</scope>
</reference>
<dbReference type="Proteomes" id="UP000515152">
    <property type="component" value="Chromosome 11"/>
</dbReference>
<evidence type="ECO:0000256" key="8">
    <source>
        <dbReference type="ARBA" id="ARBA00023163"/>
    </source>
</evidence>
<keyword evidence="4 10" id="KW-0863">Zinc-finger</keyword>
<evidence type="ECO:0000256" key="3">
    <source>
        <dbReference type="ARBA" id="ARBA00022737"/>
    </source>
</evidence>
<dbReference type="PANTHER" id="PTHR24384:SF189">
    <property type="entry name" value="C2H2-TYPE DOMAIN-CONTAINING PROTEIN-RELATED"/>
    <property type="match status" value="1"/>
</dbReference>
<feature type="domain" description="C2H2-type" evidence="12">
    <location>
        <begin position="261"/>
        <end position="288"/>
    </location>
</feature>
<evidence type="ECO:0000256" key="2">
    <source>
        <dbReference type="ARBA" id="ARBA00022723"/>
    </source>
</evidence>
<dbReference type="AlphaFoldDB" id="A0A6P3VK41"/>
<feature type="domain" description="C2H2-type" evidence="12">
    <location>
        <begin position="556"/>
        <end position="579"/>
    </location>
</feature>
<protein>
    <submittedName>
        <fullName evidence="14">Zinc finger protein 91</fullName>
    </submittedName>
</protein>
<evidence type="ECO:0000256" key="9">
    <source>
        <dbReference type="ARBA" id="ARBA00023242"/>
    </source>
</evidence>
<evidence type="ECO:0000313" key="13">
    <source>
        <dbReference type="Proteomes" id="UP000515152"/>
    </source>
</evidence>
<organism evidence="13 14">
    <name type="scientific">Clupea harengus</name>
    <name type="common">Atlantic herring</name>
    <dbReference type="NCBI Taxonomy" id="7950"/>
    <lineage>
        <taxon>Eukaryota</taxon>
        <taxon>Metazoa</taxon>
        <taxon>Chordata</taxon>
        <taxon>Craniata</taxon>
        <taxon>Vertebrata</taxon>
        <taxon>Euteleostomi</taxon>
        <taxon>Actinopterygii</taxon>
        <taxon>Neopterygii</taxon>
        <taxon>Teleostei</taxon>
        <taxon>Clupei</taxon>
        <taxon>Clupeiformes</taxon>
        <taxon>Clupeoidei</taxon>
        <taxon>Clupeidae</taxon>
        <taxon>Clupea</taxon>
    </lineage>
</organism>
<keyword evidence="9" id="KW-0539">Nucleus</keyword>
<keyword evidence="6" id="KW-0805">Transcription regulation</keyword>
<dbReference type="GO" id="GO:0008270">
    <property type="term" value="F:zinc ion binding"/>
    <property type="evidence" value="ECO:0007669"/>
    <property type="project" value="UniProtKB-KW"/>
</dbReference>
<evidence type="ECO:0000256" key="5">
    <source>
        <dbReference type="ARBA" id="ARBA00022833"/>
    </source>
</evidence>
<name>A0A6P3VK41_CLUHA</name>
<dbReference type="GO" id="GO:0005634">
    <property type="term" value="C:nucleus"/>
    <property type="evidence" value="ECO:0007669"/>
    <property type="project" value="UniProtKB-SubCell"/>
</dbReference>
<evidence type="ECO:0000256" key="6">
    <source>
        <dbReference type="ARBA" id="ARBA00023015"/>
    </source>
</evidence>
<feature type="domain" description="C2H2-type" evidence="12">
    <location>
        <begin position="482"/>
        <end position="509"/>
    </location>
</feature>
<feature type="compositionally biased region" description="Basic and acidic residues" evidence="11">
    <location>
        <begin position="284"/>
        <end position="294"/>
    </location>
</feature>
<dbReference type="PROSITE" id="PS00028">
    <property type="entry name" value="ZINC_FINGER_C2H2_1"/>
    <property type="match status" value="10"/>
</dbReference>
<evidence type="ECO:0000313" key="14">
    <source>
        <dbReference type="RefSeq" id="XP_012673605.1"/>
    </source>
</evidence>